<keyword evidence="3" id="KW-1185">Reference proteome</keyword>
<dbReference type="InterPro" id="IPR001343">
    <property type="entry name" value="Hemolysn_Ca-bd"/>
</dbReference>
<evidence type="ECO:0000313" key="3">
    <source>
        <dbReference type="Proteomes" id="UP000318483"/>
    </source>
</evidence>
<evidence type="ECO:0000313" key="2">
    <source>
        <dbReference type="EMBL" id="QDY71616.1"/>
    </source>
</evidence>
<dbReference type="RefSeq" id="WP_146367030.1">
    <property type="nucleotide sequence ID" value="NZ_CP042265.1"/>
</dbReference>
<name>A0A5B8ID77_9RHOB</name>
<accession>A0A5B8ID77</accession>
<proteinExistence type="predicted"/>
<feature type="region of interest" description="Disordered" evidence="1">
    <location>
        <begin position="3483"/>
        <end position="3550"/>
    </location>
</feature>
<dbReference type="GO" id="GO:0005509">
    <property type="term" value="F:calcium ion binding"/>
    <property type="evidence" value="ECO:0007669"/>
    <property type="project" value="InterPro"/>
</dbReference>
<geneLocation type="plasmid" evidence="2 3">
    <name>unnamed4</name>
</geneLocation>
<dbReference type="Proteomes" id="UP000318483">
    <property type="component" value="Plasmid unnamed4"/>
</dbReference>
<dbReference type="SUPFAM" id="SSF51120">
    <property type="entry name" value="beta-Roll"/>
    <property type="match status" value="1"/>
</dbReference>
<sequence length="3704" mass="388687">MTTTIEDVADIDSVSAQTTRDELKALIEAESAGRDIGGLVLLSPNQSGQIVLPADIDYSRPVLVDGHIALIQPDYSVYVLLGAAERNIQLRLEDTQVTVPSPRATDYATPESEWNEIGDVEAVEVPNSIAGPDASMSSGAEQQVFVNDPLVGIPWHPLLPPTEYVFPWRDEWELHGSRAGPANIHIDPLYPDGEALVILDETDAEVSFRLADYYTVTAEAGAVAEEFATFTVELNGLPEGASASAGELTPQPDGTLTFTFSGSYSEFEALVITFPTDFSTQSRIDAPTGILDGTITATSILGDNVTVPLTVEVRQEDDITLEGPGALALAETDAPVDFRPSDALQPAATDIDGSEHITGVTFSMSDLPPGTQVSYDGGTTYVDVNGSINFSGSLAEYEDIVVRLPTDFSTQNPPSTLTGSVSATTNEDGVISGDFDVALAYELDVDLSAPAVLESAEDSFDGDGSGVRLDLGIEVQATDDDGSEDSTYVEITYQDAPPGMAFNGGTYDPDTGVWTGSMEEARALEMTLPGDYSGTITSTIRAISPEGETETTQTIEVAPTGDIDFDVNDVTRTETDAPIIVNPSAVWNVAISDFDPGEPHEVLENVTLTLEGVPSAVVDSPGIMWLGVPDSTITYDAASGTLVFSGTGAQYNALRLVFPKDFSTENRSDGFANGPITGAISATSNEDETGGQDIPFSLTINSEGDVAIDDSMPYDNLVEDQQQDGSAYPILPSDLLAPRETDIDGSEPLSELILVVEGLPATDENGDPLADPIDGSYLSLAVDPNAEVVFEVAADGSVTMTITLNADAIGGDVIEAYNAISFAVPPDFSTANRSDLTNGDKSLPLNFTLTARGAEEPDSTIDPFASSTDGLEQKSRELVIEFEEDIDLAAPEQIEVPEDGGPLSQDGTTIRLGQFAVTADDIAAGNTGIEIVIGDIDGSETDVPGSDFSAVVTIAFSRALPDGTTFSSNGADVTDSYDPATLTWTGTVDEANWLVMDFAPDVNGTVESTITVTTLEGQEVTNQTLRIEPTPDAMVVGDVVTTETDAPLEILFSDYLQFTDPDSNETVESATVTIPGLPAGTTTNVGPDAISGPDGDGLYTFTYNYPGDAIAPGDVTLTFPQDFSTDSTVNPPPGEFTADVHLVINPNTGEPNVEADSTFTITIHDEGDPLVEDGTIALAETDAPVTFKPSDTGSGGVLPEATDIDGSESIVSIDLTFNDFPDGTRYAITTGTPVEGDFAALPAGGLTGISLADYQDLTIELPTDYSTESPAADPLPSITITATTDEGDETTNTDTGTLTISLTAEGDLPEIDDFTRELAENDPPDVDDSDDTTTAPIQFKIAESLEAPEPSDADGSESIEIVRIDVSGLPDGAMLSLDNAVTFEPITNGTRDFTLEEYNQMVIRLPDDFSTGDTDITGTVTFITDEDQDWDTDTPEDGQTTSNFAITVTPEADIAITTEDITQVEDYVTDPPDGDGQTIPLNIDVAVVDIDGSETLQTVTLTFDGLPTNGDTILSDGTNTYTLDPANNTIEFTGTAADIALLNQLAIETLPTHFSGRIVVTVDAVSDEGDPASASFNVDITPDAEPVIELSVADNPAVTEIDNGDADVDNFIVKEDNSFVLTFDASTPDQDGSESLTQIVIENIPEGWAGADGDVSGLLTSTTDIASATLSGTTITIILAAGVTSVSAGITLTPLENDDRDVATLLDGGEITATVTSVDDADSIPDTDTDTASDIVDMDVDAVIDPASGTADAVNSTENIEGRRNVSLNFTDIALSDNDGSEVITTMGLTIGVDTASDDFDPANTDDMALIVPSGNEGFITIDGPSDNGNETVTYQITRPDGVSDADFTTALESLQLSFPQHFSGVADISGTLDWTETTTPDIYPGDVENDDTDNSSNGSFTTTVTVAAVAEAQLESNVFVLNDNEVASDSPTSVDASVKDNTVSISDILTLLESTDDGSSDAGQVQLFVGISASTPDDDGSEQLGTVVISNIPTAWIAAHVDPGTGDVSRDAFFARDGLTAISDEQWNKVDIANYDSGTGVLTLTFVGDETSFDGALQLTPSLYEDYDVNRSEDYPENTGFTADGDFWDADLTVEVTTVDNTTNTAGSELTDDGTASAEFDVDVDPVNNFADIAPPENGVEGEIDAAEGTWQFSLDPIKNDTDESEQVTAVVLRNVPNFMTVYVRSDVNDPDSPMVPALISTIGRVPDPETGLIYNVWSLESNQWEDIELRNIPEHFSGNAVGSVDIVTTETDGGGTRVTSLNVDLYIEPTTDGGDPSENAETFEDTAVKVLIDGNLIDNSNNSPGSPEAIQYPITLTILNGDEFADQGPIFYDGDPGNGGTKIVPEADGSYILTEEQVQNLWILPRQDSNETLTLDVEVTYYETTDPPVPPDNEPIYSELVTNTGTITIDVTGIADPADLGAQEDDPTVAGSSIDEGDVNADFTGGTGYDFTKLYGYAGYYGGAGFALDQRLSDATLQTALPDTRDDSIFDTADPLTGVMTEIQDADGFDGSETLYFIIDGVPEGAFLIGAQQIDDAGSTYLVTESQLGSITFLAPDVSEVTFYDLMLYGIVYENDQEIIELTGDNITENLDAIDTQPGGSVTEQPFTVVVLPDPEGDDLDCSPIDAPDLTFVGPDSTLEDEGIVLKPTLTPGGDYETLNDLFNLPPDAEGDPRSGSVTVSISLPSGATISSDPPGAVYLDPTTGQWVIDIAKLGVDPSDPTTTLGTITITPPPHQSSPANPFNPADTIGPNDTYDSLNDIQFSMTVNNVGCGTITTTPSSFDINIIPVADGPVITFSGDNTVKEDTEYDLGLALDNSVMDVAGGMDGGEILIGDVTITISSEAGGGTLFLADGTEVIADSTDATSSTFTVSPDDLAGLKLLPPENFGGDYMTIEVTATTEDINGDTASNTASKQIYVDAVADIPTVVIDDSQGDPDTGLPYIEVSNGTPLLQIIEDIPFNTFPAVQIFSPDQDGSEAVSITINMQDNYDQGLRLVGPSGSGFVDNGDGTYTISESAFEDVSIYLLPEHARTPDEINTGIPDQFELTLSIQSLETDFINGLEDQSDNTADFEQDFVIRVRPDADVPTLTAFEATPDTGVEDDPDGVILTLSGTTPDPHEEMRFEITLPAEGGTIYLDGVALTPDGDGVVTIPSSGTGGPGVFFTPIGTVTYVPPEDFGGDVSLSAVAVSIDSTAPESLYLDEEPSEPVQLDLTITPTADLEFSVDNDAVALTETDDALVYTPSNDITVDVTDTDGSEVAEVTYTLTGVPDGTTWTSDAGSGTATGGTLTYTGTGDDFETLTITFPADFATNDTPISGTVDVTTNEGGTGSGSFTIDIEGELDVEVTLAQDPIVVTNAPGREVVEFGIDAAIVPTDTNEWETLEEVVIDFSQALPAGTTAPEGGTLNDERTQLTLQRNGMDPVAFAAMVAALSVSIPLDLAEDFTATITVTTNHGEATPVPVEVQFVDPVEGFSTFAMASPAAASTLPEGEPATMSFTVDEQPEPEDPAPADDEVQVLDVQQDDASQTPRTEITRDADDPTIARGTEGDDVVIVDNSDSFDGIEMFELLGGDDLIDLSVADRGFAVDGGAGNDTIIGSAYADTLTGGEGADTFVVAGLTMTDVITDYEGPDSEGGGDKIDLSALVQLAEDGDLSDHVGYDNGSGSLNVDGDEVAQVASVDGGFADQVQVIFEDASGQQASAIV</sequence>
<dbReference type="OrthoDB" id="6305173at2"/>
<feature type="compositionally biased region" description="Acidic residues" evidence="1">
    <location>
        <begin position="3502"/>
        <end position="3517"/>
    </location>
</feature>
<protein>
    <submittedName>
        <fullName evidence="2">Uncharacterized protein</fullName>
    </submittedName>
</protein>
<dbReference type="Pfam" id="PF00353">
    <property type="entry name" value="HemolysinCabind"/>
    <property type="match status" value="1"/>
</dbReference>
<dbReference type="EMBL" id="CP042265">
    <property type="protein sequence ID" value="QDY71616.1"/>
    <property type="molecule type" value="Genomic_DNA"/>
</dbReference>
<organism evidence="2 3">
    <name type="scientific">Qingshengfaniella alkalisoli</name>
    <dbReference type="NCBI Taxonomy" id="2599296"/>
    <lineage>
        <taxon>Bacteria</taxon>
        <taxon>Pseudomonadati</taxon>
        <taxon>Pseudomonadota</taxon>
        <taxon>Alphaproteobacteria</taxon>
        <taxon>Rhodobacterales</taxon>
        <taxon>Paracoccaceae</taxon>
        <taxon>Qingshengfaniella</taxon>
    </lineage>
</organism>
<gene>
    <name evidence="2" type="ORF">FPZ52_18280</name>
</gene>
<dbReference type="KEGG" id="lit:FPZ52_18280"/>
<keyword evidence="2" id="KW-0614">Plasmid</keyword>
<dbReference type="Gene3D" id="2.150.10.10">
    <property type="entry name" value="Serralysin-like metalloprotease, C-terminal"/>
    <property type="match status" value="1"/>
</dbReference>
<dbReference type="InterPro" id="IPR011049">
    <property type="entry name" value="Serralysin-like_metalloprot_C"/>
</dbReference>
<evidence type="ECO:0000256" key="1">
    <source>
        <dbReference type="SAM" id="MobiDB-lite"/>
    </source>
</evidence>
<reference evidence="2 3" key="1">
    <citation type="submission" date="2019-07" db="EMBL/GenBank/DDBJ databases">
        <title>Litoreibacter alkalisoli sp. nov., isolated from saline-alkaline soil.</title>
        <authorList>
            <person name="Wang S."/>
            <person name="Xu L."/>
            <person name="Xing Y.-T."/>
            <person name="Sun J.-Q."/>
        </authorList>
    </citation>
    <scope>NUCLEOTIDE SEQUENCE [LARGE SCALE GENOMIC DNA]</scope>
    <source>
        <strain evidence="2 3">LN3S51</strain>
        <plasmid evidence="2 3">unnamed4</plasmid>
    </source>
</reference>